<evidence type="ECO:0000256" key="1">
    <source>
        <dbReference type="SAM" id="Phobius"/>
    </source>
</evidence>
<feature type="transmembrane region" description="Helical" evidence="1">
    <location>
        <begin position="60"/>
        <end position="80"/>
    </location>
</feature>
<sequence>MLGVISIIGFLMIFLYFKMRQYRSTYEAVKHSYASKASMAVGLFMISFAINSYVQLQTTVAAVILLLFLAMGGANIFLGYKNFKALQPHVEREMNQSS</sequence>
<dbReference type="KEGG" id="bse:Bsel_1342"/>
<dbReference type="OrthoDB" id="2453019at2"/>
<name>D6XSR8_BACIE</name>
<keyword evidence="3" id="KW-1185">Reference proteome</keyword>
<dbReference type="Proteomes" id="UP000000271">
    <property type="component" value="Chromosome"/>
</dbReference>
<keyword evidence="1" id="KW-0812">Transmembrane</keyword>
<evidence type="ECO:0008006" key="4">
    <source>
        <dbReference type="Google" id="ProtNLM"/>
    </source>
</evidence>
<reference evidence="2" key="1">
    <citation type="submission" date="2009-10" db="EMBL/GenBank/DDBJ databases">
        <title>Complete sequence of Bacillus selenitireducens MLS10.</title>
        <authorList>
            <consortium name="US DOE Joint Genome Institute"/>
            <person name="Lucas S."/>
            <person name="Copeland A."/>
            <person name="Lapidus A."/>
            <person name="Glavina del Rio T."/>
            <person name="Dalin E."/>
            <person name="Tice H."/>
            <person name="Bruce D."/>
            <person name="Goodwin L."/>
            <person name="Pitluck S."/>
            <person name="Sims D."/>
            <person name="Brettin T."/>
            <person name="Detter J.C."/>
            <person name="Han C."/>
            <person name="Larimer F."/>
            <person name="Land M."/>
            <person name="Hauser L."/>
            <person name="Kyrpides N."/>
            <person name="Ovchinnikova G."/>
            <person name="Stolz J."/>
        </authorList>
    </citation>
    <scope>NUCLEOTIDE SEQUENCE [LARGE SCALE GENOMIC DNA]</scope>
    <source>
        <strain evidence="2">MLS10</strain>
    </source>
</reference>
<evidence type="ECO:0000313" key="2">
    <source>
        <dbReference type="EMBL" id="ADH98854.1"/>
    </source>
</evidence>
<dbReference type="RefSeq" id="WP_013172278.1">
    <property type="nucleotide sequence ID" value="NC_014219.1"/>
</dbReference>
<dbReference type="HOGENOM" id="CLU_154562_2_0_9"/>
<evidence type="ECO:0000313" key="3">
    <source>
        <dbReference type="Proteomes" id="UP000000271"/>
    </source>
</evidence>
<keyword evidence="1" id="KW-1133">Transmembrane helix</keyword>
<feature type="transmembrane region" description="Helical" evidence="1">
    <location>
        <begin position="6"/>
        <end position="22"/>
    </location>
</feature>
<dbReference type="EMBL" id="CP001791">
    <property type="protein sequence ID" value="ADH98854.1"/>
    <property type="molecule type" value="Genomic_DNA"/>
</dbReference>
<protein>
    <recommendedName>
        <fullName evidence="4">YtpI-like protein</fullName>
    </recommendedName>
</protein>
<gene>
    <name evidence="2" type="ordered locus">Bsel_1342</name>
</gene>
<proteinExistence type="predicted"/>
<accession>D6XSR8</accession>
<feature type="transmembrane region" description="Helical" evidence="1">
    <location>
        <begin position="34"/>
        <end position="54"/>
    </location>
</feature>
<dbReference type="AlphaFoldDB" id="D6XSR8"/>
<dbReference type="Pfam" id="PF14007">
    <property type="entry name" value="YtpI"/>
    <property type="match status" value="1"/>
</dbReference>
<keyword evidence="1" id="KW-0472">Membrane</keyword>
<organism evidence="2 3">
    <name type="scientific">Bacillus selenitireducens (strain ATCC 700615 / DSM 15326 / MLS10)</name>
    <dbReference type="NCBI Taxonomy" id="439292"/>
    <lineage>
        <taxon>Bacteria</taxon>
        <taxon>Bacillati</taxon>
        <taxon>Bacillota</taxon>
        <taxon>Bacilli</taxon>
        <taxon>Bacillales</taxon>
        <taxon>Bacillaceae</taxon>
        <taxon>Salisediminibacterium</taxon>
    </lineage>
</organism>
<dbReference type="InterPro" id="IPR025618">
    <property type="entry name" value="YtpI"/>
</dbReference>
<dbReference type="STRING" id="439292.Bsel_1342"/>